<gene>
    <name evidence="16" type="primary">nadC</name>
    <name evidence="16" type="ordered locus">GNIT_2676</name>
</gene>
<comment type="catalytic activity">
    <reaction evidence="10">
        <text>nicotinate beta-D-ribonucleotide + CO2 + diphosphate = quinolinate + 5-phospho-alpha-D-ribose 1-diphosphate + 2 H(+)</text>
        <dbReference type="Rhea" id="RHEA:12733"/>
        <dbReference type="ChEBI" id="CHEBI:15378"/>
        <dbReference type="ChEBI" id="CHEBI:16526"/>
        <dbReference type="ChEBI" id="CHEBI:29959"/>
        <dbReference type="ChEBI" id="CHEBI:33019"/>
        <dbReference type="ChEBI" id="CHEBI:57502"/>
        <dbReference type="ChEBI" id="CHEBI:58017"/>
        <dbReference type="EC" id="2.4.2.19"/>
    </reaction>
</comment>
<dbReference type="InterPro" id="IPR002638">
    <property type="entry name" value="Quinolinate_PRibosylTrfase_C"/>
</dbReference>
<dbReference type="eggNOG" id="COG0157">
    <property type="taxonomic scope" value="Bacteria"/>
</dbReference>
<comment type="subunit">
    <text evidence="4">Hexamer formed by 3 homodimers.</text>
</comment>
<evidence type="ECO:0000259" key="14">
    <source>
        <dbReference type="Pfam" id="PF01729"/>
    </source>
</evidence>
<accession>G4QMC1</accession>
<evidence type="ECO:0000256" key="11">
    <source>
        <dbReference type="ARBA" id="ARBA00069173"/>
    </source>
</evidence>
<evidence type="ECO:0000313" key="16">
    <source>
        <dbReference type="EMBL" id="AEP30773.1"/>
    </source>
</evidence>
<feature type="binding site" evidence="13">
    <location>
        <position position="163"/>
    </location>
    <ligand>
        <name>substrate</name>
    </ligand>
</feature>
<evidence type="ECO:0000256" key="9">
    <source>
        <dbReference type="ARBA" id="ARBA00033102"/>
    </source>
</evidence>
<feature type="domain" description="Quinolinate phosphoribosyl transferase C-terminal" evidence="14">
    <location>
        <begin position="119"/>
        <end position="281"/>
    </location>
</feature>
<dbReference type="PANTHER" id="PTHR32179:SF3">
    <property type="entry name" value="NICOTINATE-NUCLEOTIDE PYROPHOSPHORYLASE [CARBOXYLATING]"/>
    <property type="match status" value="1"/>
</dbReference>
<reference evidence="16 17" key="1">
    <citation type="journal article" date="2011" name="J. Bacteriol.">
        <title>Complete genome sequence of seawater bacterium Glaciecola nitratireducens FR1064T.</title>
        <authorList>
            <person name="Bian F."/>
            <person name="Qin Q.L."/>
            <person name="Xie B.B."/>
            <person name="Shu Y.L."/>
            <person name="Zhang X.Y."/>
            <person name="Yu Y."/>
            <person name="Chen B."/>
            <person name="Chen X.L."/>
            <person name="Zhou B.C."/>
            <person name="Zhang Y.Z."/>
        </authorList>
    </citation>
    <scope>NUCLEOTIDE SEQUENCE [LARGE SCALE GENOMIC DNA]</scope>
    <source>
        <strain evidence="17">JCM 12485 / KCTC 12276 / FR1064</strain>
    </source>
</reference>
<dbReference type="PIRSF" id="PIRSF006250">
    <property type="entry name" value="NadC_ModD"/>
    <property type="match status" value="1"/>
</dbReference>
<evidence type="ECO:0000256" key="12">
    <source>
        <dbReference type="PIRNR" id="PIRNR006250"/>
    </source>
</evidence>
<dbReference type="FunFam" id="3.20.20.70:FF:000030">
    <property type="entry name" value="Nicotinate-nucleotide pyrophosphorylase, carboxylating"/>
    <property type="match status" value="1"/>
</dbReference>
<dbReference type="Gene3D" id="3.20.20.70">
    <property type="entry name" value="Aldolase class I"/>
    <property type="match status" value="1"/>
</dbReference>
<evidence type="ECO:0000256" key="3">
    <source>
        <dbReference type="ARBA" id="ARBA00009400"/>
    </source>
</evidence>
<dbReference type="SUPFAM" id="SSF54675">
    <property type="entry name" value="Nicotinate/Quinolinate PRTase N-terminal domain-like"/>
    <property type="match status" value="1"/>
</dbReference>
<dbReference type="AlphaFoldDB" id="G4QMC1"/>
<feature type="binding site" evidence="13">
    <location>
        <begin position="139"/>
        <end position="141"/>
    </location>
    <ligand>
        <name>substrate</name>
    </ligand>
</feature>
<feature type="binding site" evidence="13">
    <location>
        <position position="173"/>
    </location>
    <ligand>
        <name>substrate</name>
    </ligand>
</feature>
<dbReference type="EC" id="2.4.2.19" evidence="5"/>
<evidence type="ECO:0000256" key="7">
    <source>
        <dbReference type="ARBA" id="ARBA00022676"/>
    </source>
</evidence>
<dbReference type="InterPro" id="IPR022412">
    <property type="entry name" value="Quinolinate_PRibosylTrfase_N"/>
</dbReference>
<keyword evidence="17" id="KW-1185">Reference proteome</keyword>
<comment type="function">
    <text evidence="1">Involved in the catabolism of quinolinic acid (QA).</text>
</comment>
<feature type="binding site" evidence="13">
    <location>
        <position position="106"/>
    </location>
    <ligand>
        <name>substrate</name>
    </ligand>
</feature>
<keyword evidence="8 12" id="KW-0808">Transferase</keyword>
<sequence length="285" mass="31170">MPLINQYQLNIPKQVEDALLEDLGGHISIENDITAMLIDADATMSAKIITRENCVLCGQAWGDEVFAQINPDVMLDWQCKDGDKLNANDTIVYIQGNARAILTAERSALNFLQTLSGTATTTASYVKYLKNTKTKLLDTRKTIPGLRQAQKYAVACAQGMNHRMGLYDAFLIKENHIEACGGIKNAVSKAKLMHPNLPIEVEVENLQELNEAINSGVNIIMLDNFSTKLIEEAVVINAGKCKLEVSGNITFDRLQELATTGVDYISSGALTKHVTAIDLSLITVS</sequence>
<dbReference type="HOGENOM" id="CLU_039622_0_3_6"/>
<evidence type="ECO:0000259" key="15">
    <source>
        <dbReference type="Pfam" id="PF02749"/>
    </source>
</evidence>
<dbReference type="OrthoDB" id="9782546at2"/>
<evidence type="ECO:0000256" key="1">
    <source>
        <dbReference type="ARBA" id="ARBA00003237"/>
    </source>
</evidence>
<keyword evidence="6" id="KW-0662">Pyridine nucleotide biosynthesis</keyword>
<feature type="binding site" evidence="13">
    <location>
        <begin position="246"/>
        <end position="248"/>
    </location>
    <ligand>
        <name>substrate</name>
    </ligand>
</feature>
<dbReference type="InterPro" id="IPR036068">
    <property type="entry name" value="Nicotinate_pribotase-like_C"/>
</dbReference>
<dbReference type="InterPro" id="IPR013785">
    <property type="entry name" value="Aldolase_TIM"/>
</dbReference>
<dbReference type="InterPro" id="IPR037128">
    <property type="entry name" value="Quinolinate_PRibosylTase_N_sf"/>
</dbReference>
<dbReference type="SUPFAM" id="SSF51690">
    <property type="entry name" value="Nicotinate/Quinolinate PRTase C-terminal domain-like"/>
    <property type="match status" value="1"/>
</dbReference>
<dbReference type="GO" id="GO:0034213">
    <property type="term" value="P:quinolinate catabolic process"/>
    <property type="evidence" value="ECO:0007669"/>
    <property type="project" value="TreeGrafter"/>
</dbReference>
<dbReference type="Pfam" id="PF01729">
    <property type="entry name" value="QRPTase_C"/>
    <property type="match status" value="1"/>
</dbReference>
<evidence type="ECO:0000256" key="8">
    <source>
        <dbReference type="ARBA" id="ARBA00022679"/>
    </source>
</evidence>
<dbReference type="InterPro" id="IPR004393">
    <property type="entry name" value="NadC"/>
</dbReference>
<dbReference type="Pfam" id="PF02749">
    <property type="entry name" value="QRPTase_N"/>
    <property type="match status" value="1"/>
</dbReference>
<evidence type="ECO:0000313" key="17">
    <source>
        <dbReference type="Proteomes" id="UP000009282"/>
    </source>
</evidence>
<dbReference type="InterPro" id="IPR027277">
    <property type="entry name" value="NadC/ModD"/>
</dbReference>
<feature type="binding site" evidence="13">
    <location>
        <begin position="267"/>
        <end position="269"/>
    </location>
    <ligand>
        <name>substrate</name>
    </ligand>
</feature>
<evidence type="ECO:0000256" key="2">
    <source>
        <dbReference type="ARBA" id="ARBA00004893"/>
    </source>
</evidence>
<dbReference type="UniPathway" id="UPA00253">
    <property type="reaction ID" value="UER00331"/>
</dbReference>
<feature type="domain" description="Quinolinate phosphoribosyl transferase N-terminal" evidence="15">
    <location>
        <begin position="32"/>
        <end position="116"/>
    </location>
</feature>
<dbReference type="Gene3D" id="3.90.1170.20">
    <property type="entry name" value="Quinolinate phosphoribosyl transferase, N-terminal domain"/>
    <property type="match status" value="1"/>
</dbReference>
<feature type="binding site" evidence="13">
    <location>
        <position position="202"/>
    </location>
    <ligand>
        <name>substrate</name>
    </ligand>
</feature>
<evidence type="ECO:0000256" key="5">
    <source>
        <dbReference type="ARBA" id="ARBA00011944"/>
    </source>
</evidence>
<comment type="pathway">
    <text evidence="2">Cofactor biosynthesis; NAD(+) biosynthesis; nicotinate D-ribonucleotide from quinolinate: step 1/1.</text>
</comment>
<evidence type="ECO:0000256" key="10">
    <source>
        <dbReference type="ARBA" id="ARBA00047445"/>
    </source>
</evidence>
<dbReference type="CDD" id="cd01572">
    <property type="entry name" value="QPRTase"/>
    <property type="match status" value="1"/>
</dbReference>
<evidence type="ECO:0000256" key="4">
    <source>
        <dbReference type="ARBA" id="ARBA00011218"/>
    </source>
</evidence>
<dbReference type="FunFam" id="3.90.1170.20:FF:000001">
    <property type="entry name" value="Nicotinate-nucleotide diphosphorylase (Carboxylating)"/>
    <property type="match status" value="1"/>
</dbReference>
<proteinExistence type="inferred from homology"/>
<evidence type="ECO:0000256" key="6">
    <source>
        <dbReference type="ARBA" id="ARBA00022642"/>
    </source>
</evidence>
<protein>
    <recommendedName>
        <fullName evidence="11">Probable nicotinate-nucleotide pyrophosphorylase [carboxylating]</fullName>
        <ecNumber evidence="5">2.4.2.19</ecNumber>
    </recommendedName>
    <alternativeName>
        <fullName evidence="9">Quinolinate phosphoribosyltransferase [decarboxylating]</fullName>
    </alternativeName>
</protein>
<dbReference type="KEGG" id="gni:GNIT_2676"/>
<keyword evidence="7 12" id="KW-0328">Glycosyltransferase</keyword>
<dbReference type="GO" id="GO:0004514">
    <property type="term" value="F:nicotinate-nucleotide diphosphorylase (carboxylating) activity"/>
    <property type="evidence" value="ECO:0007669"/>
    <property type="project" value="UniProtKB-EC"/>
</dbReference>
<dbReference type="GO" id="GO:0005737">
    <property type="term" value="C:cytoplasm"/>
    <property type="evidence" value="ECO:0007669"/>
    <property type="project" value="TreeGrafter"/>
</dbReference>
<feature type="binding site" evidence="13">
    <location>
        <position position="223"/>
    </location>
    <ligand>
        <name>substrate</name>
    </ligand>
</feature>
<dbReference type="NCBIfam" id="TIGR00078">
    <property type="entry name" value="nadC"/>
    <property type="match status" value="1"/>
</dbReference>
<dbReference type="PANTHER" id="PTHR32179">
    <property type="entry name" value="NICOTINATE-NUCLEOTIDE PYROPHOSPHORYLASE [CARBOXYLATING]"/>
    <property type="match status" value="1"/>
</dbReference>
<dbReference type="STRING" id="1085623.GNIT_2676"/>
<dbReference type="Proteomes" id="UP000009282">
    <property type="component" value="Chromosome"/>
</dbReference>
<comment type="similarity">
    <text evidence="3 12">Belongs to the NadC/ModD family.</text>
</comment>
<dbReference type="EMBL" id="CP003060">
    <property type="protein sequence ID" value="AEP30773.1"/>
    <property type="molecule type" value="Genomic_DNA"/>
</dbReference>
<dbReference type="RefSeq" id="WP_014109646.1">
    <property type="nucleotide sequence ID" value="NC_016041.1"/>
</dbReference>
<evidence type="ECO:0000256" key="13">
    <source>
        <dbReference type="PIRSR" id="PIRSR006250-1"/>
    </source>
</evidence>
<name>G4QMC1_GLANF</name>
<dbReference type="GO" id="GO:0009435">
    <property type="term" value="P:NAD+ biosynthetic process"/>
    <property type="evidence" value="ECO:0007669"/>
    <property type="project" value="UniProtKB-UniPathway"/>
</dbReference>
<organism evidence="16 17">
    <name type="scientific">Glaciecola nitratireducens (strain JCM 12485 / KCTC 12276 / FR1064)</name>
    <dbReference type="NCBI Taxonomy" id="1085623"/>
    <lineage>
        <taxon>Bacteria</taxon>
        <taxon>Pseudomonadati</taxon>
        <taxon>Pseudomonadota</taxon>
        <taxon>Gammaproteobacteria</taxon>
        <taxon>Alteromonadales</taxon>
        <taxon>Alteromonadaceae</taxon>
        <taxon>Brumicola</taxon>
    </lineage>
</organism>